<dbReference type="PROSITE" id="PS50111">
    <property type="entry name" value="CHEMOTAXIS_TRANSDUC_2"/>
    <property type="match status" value="1"/>
</dbReference>
<dbReference type="PRINTS" id="PR00260">
    <property type="entry name" value="CHEMTRNSDUCR"/>
</dbReference>
<dbReference type="InterPro" id="IPR024478">
    <property type="entry name" value="HlyB_4HB_MCP"/>
</dbReference>
<dbReference type="CDD" id="cd06225">
    <property type="entry name" value="HAMP"/>
    <property type="match status" value="1"/>
</dbReference>
<feature type="transmembrane region" description="Helical" evidence="4">
    <location>
        <begin position="196"/>
        <end position="216"/>
    </location>
</feature>
<evidence type="ECO:0000259" key="6">
    <source>
        <dbReference type="PROSITE" id="PS50885"/>
    </source>
</evidence>
<feature type="domain" description="HAMP" evidence="6">
    <location>
        <begin position="218"/>
        <end position="271"/>
    </location>
</feature>
<feature type="transmembrane region" description="Helical" evidence="4">
    <location>
        <begin position="44"/>
        <end position="62"/>
    </location>
</feature>
<evidence type="ECO:0000259" key="5">
    <source>
        <dbReference type="PROSITE" id="PS50111"/>
    </source>
</evidence>
<feature type="transmembrane region" description="Helical" evidence="4">
    <location>
        <begin position="20"/>
        <end position="38"/>
    </location>
</feature>
<evidence type="ECO:0000256" key="2">
    <source>
        <dbReference type="ARBA" id="ARBA00029447"/>
    </source>
</evidence>
<proteinExistence type="inferred from homology"/>
<accession>A0A833J5N4</accession>
<gene>
    <name evidence="7" type="ORF">F8B43_3919</name>
</gene>
<dbReference type="Gene3D" id="6.10.340.10">
    <property type="match status" value="1"/>
</dbReference>
<feature type="domain" description="Methyl-accepting transducer" evidence="5">
    <location>
        <begin position="305"/>
        <end position="534"/>
    </location>
</feature>
<comment type="similarity">
    <text evidence="2">Belongs to the methyl-accepting chemotaxis (MCP) protein family.</text>
</comment>
<protein>
    <submittedName>
        <fullName evidence="7">Methyl-accepting chemotaxis protein</fullName>
    </submittedName>
</protein>
<sequence>MPIGKRMRSINLRSIKSKIIGTFAILVVLSGLTGGFAISKVDQVSAIGAALARQVAAVTLLGDLARLSQQLRALTALQHYSPSETQRSAYAREAEEGRVAFSKAWGDYATLIEGARETQLAETLRNAWQHFLAIEEEIRILDGAGLTETGTAVLQGDMRSEAAQFYTAVRAVQAYRQQEVEIATAAAQEIRASARFWIVSALACLLTLCTLAGWLLTMTISHPIGRMTAAMGRLAEDDTGVEVPDQRRSDEIGLMAAAVQVFKDNMIRNKALEAEVAAQRAGAEAQRRIAMRELAEAFDQSVGGIVTTVSSAAVQMQTTARQLSVSAEATSVRAVAVSAAAEEASVNIQSIAGAAEELDASVTEIGVQVERSSAMSRAAVRETEGMTVLVRELTGVAASIGDVVDTIATLAGQTNLLALNATIEAARAGEAGRGFAVVATEVKELANQTSRSASEITAKIEAIQSSTGRTATAIDGISASVRAINETATAIASAIEEQGAATREIVQAIAQASSGTGEVTANISGVASNVEETGTGAAQVLCASGELAGQSDLLRRQVQSFLDTVRAA</sequence>
<dbReference type="Pfam" id="PF00015">
    <property type="entry name" value="MCPsignal"/>
    <property type="match status" value="1"/>
</dbReference>
<dbReference type="PANTHER" id="PTHR32089:SF112">
    <property type="entry name" value="LYSOZYME-LIKE PROTEIN-RELATED"/>
    <property type="match status" value="1"/>
</dbReference>
<dbReference type="Proteomes" id="UP000469949">
    <property type="component" value="Unassembled WGS sequence"/>
</dbReference>
<dbReference type="AlphaFoldDB" id="A0A833J5N4"/>
<organism evidence="7 8">
    <name type="scientific">Methylorubrum populi</name>
    <dbReference type="NCBI Taxonomy" id="223967"/>
    <lineage>
        <taxon>Bacteria</taxon>
        <taxon>Pseudomonadati</taxon>
        <taxon>Pseudomonadota</taxon>
        <taxon>Alphaproteobacteria</taxon>
        <taxon>Hyphomicrobiales</taxon>
        <taxon>Methylobacteriaceae</taxon>
        <taxon>Methylorubrum</taxon>
    </lineage>
</organism>
<dbReference type="GO" id="GO:0004888">
    <property type="term" value="F:transmembrane signaling receptor activity"/>
    <property type="evidence" value="ECO:0007669"/>
    <property type="project" value="InterPro"/>
</dbReference>
<evidence type="ECO:0000256" key="3">
    <source>
        <dbReference type="PROSITE-ProRule" id="PRU00284"/>
    </source>
</evidence>
<name>A0A833J5N4_9HYPH</name>
<dbReference type="SMART" id="SM00283">
    <property type="entry name" value="MA"/>
    <property type="match status" value="1"/>
</dbReference>
<dbReference type="InterPro" id="IPR004090">
    <property type="entry name" value="Chemotax_Me-accpt_rcpt"/>
</dbReference>
<evidence type="ECO:0000256" key="1">
    <source>
        <dbReference type="ARBA" id="ARBA00023224"/>
    </source>
</evidence>
<keyword evidence="4" id="KW-0472">Membrane</keyword>
<dbReference type="InterPro" id="IPR004089">
    <property type="entry name" value="MCPsignal_dom"/>
</dbReference>
<reference evidence="7 8" key="1">
    <citation type="submission" date="2019-10" db="EMBL/GenBank/DDBJ databases">
        <title>Draft Genome Sequence of the Caffeine Degrading Methylotroph Methylorubrum populi PINKEL.</title>
        <authorList>
            <person name="Dawson S.C."/>
            <person name="Zhang X."/>
            <person name="Wright M.E."/>
            <person name="Sharma G."/>
            <person name="Langner J.T."/>
            <person name="Ditty J.L."/>
            <person name="Subuyuj G.A."/>
        </authorList>
    </citation>
    <scope>NUCLEOTIDE SEQUENCE [LARGE SCALE GENOMIC DNA]</scope>
    <source>
        <strain evidence="7 8">Pinkel</strain>
    </source>
</reference>
<dbReference type="Pfam" id="PF00672">
    <property type="entry name" value="HAMP"/>
    <property type="match status" value="1"/>
</dbReference>
<comment type="caution">
    <text evidence="7">The sequence shown here is derived from an EMBL/GenBank/DDBJ whole genome shotgun (WGS) entry which is preliminary data.</text>
</comment>
<keyword evidence="4" id="KW-0812">Transmembrane</keyword>
<dbReference type="GO" id="GO:0016020">
    <property type="term" value="C:membrane"/>
    <property type="evidence" value="ECO:0007669"/>
    <property type="project" value="InterPro"/>
</dbReference>
<dbReference type="SUPFAM" id="SSF58104">
    <property type="entry name" value="Methyl-accepting chemotaxis protein (MCP) signaling domain"/>
    <property type="match status" value="1"/>
</dbReference>
<dbReference type="GO" id="GO:0006935">
    <property type="term" value="P:chemotaxis"/>
    <property type="evidence" value="ECO:0007669"/>
    <property type="project" value="InterPro"/>
</dbReference>
<dbReference type="SMART" id="SM00304">
    <property type="entry name" value="HAMP"/>
    <property type="match status" value="1"/>
</dbReference>
<keyword evidence="1 3" id="KW-0807">Transducer</keyword>
<evidence type="ECO:0000256" key="4">
    <source>
        <dbReference type="SAM" id="Phobius"/>
    </source>
</evidence>
<keyword evidence="4" id="KW-1133">Transmembrane helix</keyword>
<dbReference type="PANTHER" id="PTHR32089">
    <property type="entry name" value="METHYL-ACCEPTING CHEMOTAXIS PROTEIN MCPB"/>
    <property type="match status" value="1"/>
</dbReference>
<dbReference type="EMBL" id="WEKV01000014">
    <property type="protein sequence ID" value="KAB7783996.1"/>
    <property type="molecule type" value="Genomic_DNA"/>
</dbReference>
<dbReference type="InterPro" id="IPR003660">
    <property type="entry name" value="HAMP_dom"/>
</dbReference>
<evidence type="ECO:0000313" key="8">
    <source>
        <dbReference type="Proteomes" id="UP000469949"/>
    </source>
</evidence>
<evidence type="ECO:0000313" key="7">
    <source>
        <dbReference type="EMBL" id="KAB7783996.1"/>
    </source>
</evidence>
<dbReference type="GO" id="GO:0007165">
    <property type="term" value="P:signal transduction"/>
    <property type="evidence" value="ECO:0007669"/>
    <property type="project" value="UniProtKB-KW"/>
</dbReference>
<dbReference type="Pfam" id="PF12729">
    <property type="entry name" value="4HB_MCP_1"/>
    <property type="match status" value="1"/>
</dbReference>
<dbReference type="Gene3D" id="1.10.287.950">
    <property type="entry name" value="Methyl-accepting chemotaxis protein"/>
    <property type="match status" value="1"/>
</dbReference>
<dbReference type="PROSITE" id="PS50885">
    <property type="entry name" value="HAMP"/>
    <property type="match status" value="1"/>
</dbReference>